<organism evidence="2 3">
    <name type="scientific">Steinernema carpocapsae</name>
    <name type="common">Entomopathogenic nematode</name>
    <dbReference type="NCBI Taxonomy" id="34508"/>
    <lineage>
        <taxon>Eukaryota</taxon>
        <taxon>Metazoa</taxon>
        <taxon>Ecdysozoa</taxon>
        <taxon>Nematoda</taxon>
        <taxon>Chromadorea</taxon>
        <taxon>Rhabditida</taxon>
        <taxon>Tylenchina</taxon>
        <taxon>Panagrolaimomorpha</taxon>
        <taxon>Strongyloidoidea</taxon>
        <taxon>Steinernematidae</taxon>
        <taxon>Steinernema</taxon>
    </lineage>
</organism>
<reference evidence="2 3" key="2">
    <citation type="journal article" date="2019" name="G3 (Bethesda)">
        <title>Hybrid Assembly of the Genome of the Entomopathogenic Nematode Steinernema carpocapsae Identifies the X-Chromosome.</title>
        <authorList>
            <person name="Serra L."/>
            <person name="Macchietto M."/>
            <person name="Macias-Munoz A."/>
            <person name="McGill C.J."/>
            <person name="Rodriguez I.M."/>
            <person name="Rodriguez B."/>
            <person name="Murad R."/>
            <person name="Mortazavi A."/>
        </authorList>
    </citation>
    <scope>NUCLEOTIDE SEQUENCE [LARGE SCALE GENOMIC DNA]</scope>
    <source>
        <strain evidence="2 3">ALL</strain>
    </source>
</reference>
<keyword evidence="1" id="KW-0472">Membrane</keyword>
<feature type="transmembrane region" description="Helical" evidence="1">
    <location>
        <begin position="82"/>
        <end position="103"/>
    </location>
</feature>
<gene>
    <name evidence="2" type="ORF">L596_009887</name>
</gene>
<dbReference type="Proteomes" id="UP000298663">
    <property type="component" value="Unassembled WGS sequence"/>
</dbReference>
<comment type="caution">
    <text evidence="2">The sequence shown here is derived from an EMBL/GenBank/DDBJ whole genome shotgun (WGS) entry which is preliminary data.</text>
</comment>
<keyword evidence="1" id="KW-0812">Transmembrane</keyword>
<feature type="transmembrane region" description="Helical" evidence="1">
    <location>
        <begin position="17"/>
        <end position="42"/>
    </location>
</feature>
<feature type="transmembrane region" description="Helical" evidence="1">
    <location>
        <begin position="54"/>
        <end position="76"/>
    </location>
</feature>
<evidence type="ECO:0000256" key="1">
    <source>
        <dbReference type="SAM" id="Phobius"/>
    </source>
</evidence>
<evidence type="ECO:0000313" key="3">
    <source>
        <dbReference type="Proteomes" id="UP000298663"/>
    </source>
</evidence>
<sequence>MAGIIVPIYIYFTDLTIILPFLGVIIFVALNRFVFVIIALIYHSIPTWYYWTFAATRIVASSTAITIVILVLGIVFKQPEASNYGFSVLLFATADDVAMIVAYKHLYRNKAVKERIE</sequence>
<reference evidence="2 3" key="1">
    <citation type="journal article" date="2015" name="Genome Biol.">
        <title>Comparative genomics of Steinernema reveals deeply conserved gene regulatory networks.</title>
        <authorList>
            <person name="Dillman A.R."/>
            <person name="Macchietto M."/>
            <person name="Porter C.F."/>
            <person name="Rogers A."/>
            <person name="Williams B."/>
            <person name="Antoshechkin I."/>
            <person name="Lee M.M."/>
            <person name="Goodwin Z."/>
            <person name="Lu X."/>
            <person name="Lewis E.E."/>
            <person name="Goodrich-Blair H."/>
            <person name="Stock S.P."/>
            <person name="Adams B.J."/>
            <person name="Sternberg P.W."/>
            <person name="Mortazavi A."/>
        </authorList>
    </citation>
    <scope>NUCLEOTIDE SEQUENCE [LARGE SCALE GENOMIC DNA]</scope>
    <source>
        <strain evidence="2 3">ALL</strain>
    </source>
</reference>
<keyword evidence="1" id="KW-1133">Transmembrane helix</keyword>
<name>A0A4U5PHG5_STECR</name>
<protein>
    <submittedName>
        <fullName evidence="2">Uncharacterized protein</fullName>
    </submittedName>
</protein>
<accession>A0A4U5PHG5</accession>
<keyword evidence="3" id="KW-1185">Reference proteome</keyword>
<dbReference type="EMBL" id="AZBU02000002">
    <property type="protein sequence ID" value="TKR95761.1"/>
    <property type="molecule type" value="Genomic_DNA"/>
</dbReference>
<proteinExistence type="predicted"/>
<evidence type="ECO:0000313" key="2">
    <source>
        <dbReference type="EMBL" id="TKR95761.1"/>
    </source>
</evidence>
<dbReference type="AlphaFoldDB" id="A0A4U5PHG5"/>